<dbReference type="GO" id="GO:0009403">
    <property type="term" value="P:toxin biosynthetic process"/>
    <property type="evidence" value="ECO:0007669"/>
    <property type="project" value="UniProtKB-ARBA"/>
</dbReference>
<dbReference type="Gene3D" id="3.40.50.150">
    <property type="entry name" value="Vaccinia Virus protein VP39"/>
    <property type="match status" value="1"/>
</dbReference>
<keyword evidence="6" id="KW-0677">Repeat</keyword>
<dbReference type="InterPro" id="IPR020806">
    <property type="entry name" value="PKS_PP-bd"/>
</dbReference>
<dbReference type="Gene3D" id="1.10.10.1830">
    <property type="entry name" value="Non-ribosomal peptide synthase, adenylation domain"/>
    <property type="match status" value="1"/>
</dbReference>
<dbReference type="SUPFAM" id="SSF53474">
    <property type="entry name" value="alpha/beta-Hydrolases"/>
    <property type="match status" value="1"/>
</dbReference>
<dbReference type="GO" id="GO:0016874">
    <property type="term" value="F:ligase activity"/>
    <property type="evidence" value="ECO:0007669"/>
    <property type="project" value="UniProtKB-KW"/>
</dbReference>
<name>A0A081S0X9_PHOTE</name>
<dbReference type="InterPro" id="IPR009081">
    <property type="entry name" value="PP-bd_ACP"/>
</dbReference>
<proteinExistence type="predicted"/>
<dbReference type="Pfam" id="PF18563">
    <property type="entry name" value="TubC_N"/>
    <property type="match status" value="1"/>
</dbReference>
<keyword evidence="5" id="KW-0436">Ligase</keyword>
<dbReference type="InterPro" id="IPR001242">
    <property type="entry name" value="Condensation_dom"/>
</dbReference>
<dbReference type="Pfam" id="PF00668">
    <property type="entry name" value="Condensation"/>
    <property type="match status" value="1"/>
</dbReference>
<dbReference type="InterPro" id="IPR045851">
    <property type="entry name" value="AMP-bd_C_sf"/>
</dbReference>
<evidence type="ECO:0000256" key="3">
    <source>
        <dbReference type="ARBA" id="ARBA00022450"/>
    </source>
</evidence>
<dbReference type="SUPFAM" id="SSF47336">
    <property type="entry name" value="ACP-like"/>
    <property type="match status" value="1"/>
</dbReference>
<keyword evidence="3" id="KW-0596">Phosphopantetheine</keyword>
<comment type="pathway">
    <text evidence="2">Siderophore biosynthesis.</text>
</comment>
<dbReference type="InterPro" id="IPR001031">
    <property type="entry name" value="Thioesterase"/>
</dbReference>
<dbReference type="PANTHER" id="PTHR45527">
    <property type="entry name" value="NONRIBOSOMAL PEPTIDE SYNTHETASE"/>
    <property type="match status" value="1"/>
</dbReference>
<dbReference type="Pfam" id="PF08242">
    <property type="entry name" value="Methyltransf_12"/>
    <property type="match status" value="1"/>
</dbReference>
<dbReference type="GO" id="GO:0031177">
    <property type="term" value="F:phosphopantetheine binding"/>
    <property type="evidence" value="ECO:0007669"/>
    <property type="project" value="InterPro"/>
</dbReference>
<dbReference type="EC" id="6.2.1.69" evidence="8"/>
<dbReference type="SUPFAM" id="SSF52777">
    <property type="entry name" value="CoA-dependent acyltransferases"/>
    <property type="match status" value="2"/>
</dbReference>
<dbReference type="Pfam" id="PF00975">
    <property type="entry name" value="Thioesterase"/>
    <property type="match status" value="1"/>
</dbReference>
<dbReference type="InterPro" id="IPR010071">
    <property type="entry name" value="AA_adenyl_dom"/>
</dbReference>
<evidence type="ECO:0000256" key="10">
    <source>
        <dbReference type="SAM" id="MobiDB-lite"/>
    </source>
</evidence>
<dbReference type="SUPFAM" id="SSF53335">
    <property type="entry name" value="S-adenosyl-L-methionine-dependent methyltransferases"/>
    <property type="match status" value="1"/>
</dbReference>
<dbReference type="SMART" id="SM00823">
    <property type="entry name" value="PKS_PP"/>
    <property type="match status" value="1"/>
</dbReference>
<sequence length="1819" mass="204956">MNSQETIQKKTVQLSASQQAVQLLLQLEQQQAKFWLEGDALKFRAPEGVMNPHVIAQLKNLKPQIVALIQEWQEPQNFVVNPAQKYLPFALSDVQSAYFVGRHSMFDYGGVGCHGYFEILTEHWDVKRLEQVWNQLIQRHDMLRAVFTVQGQQQILPEVHHFTIDCDSSSQEELRQIMSHRVYQTDCWPLFDLKVSQAAGKSCLHFSIDLLIADFLSVQILLAELLKGYQQPQTEFAPLQASFRDVMEFERHRHHHRSYASAREYWLKRLPELPASPQLPHLPVQSGVVPRFSRYDLQLTTKQWEQLQQHCRLQGVSPSALLLALFSETLVRWSETKSFCLNLTVMNRRDLHEDIHRMVGDFTSVSLLQADISQPLSLLERVKNLQAQLWQDLEHNAFSGIEVMRELARQKGAESARMPIVFTSALVGEGKEQAQDIISQLPMDIEIGYGISQTPQVWIDCQVMARNGGLLINWDIMEGVFPVDLIRDMFSCFTGAIHQVLEQVDVWDQVLVINLPEYQQKTRQQVNATEEVIKSALLHQGILEQAGKTPDALALIDAYGQVTYQQMVTRATKLAAFLPQGGHSAVLMEKSAEQVIAALAILIADGAYLPLDISQPLPRILQILTDAQVSAVLTDNEVLAQQLREQGFNAASTENLSELATLSAVSVKQNDPHNLAYIIYTSGSTGQPKGVMISHDAALNTISDINRRMNVTSTDRMLALARLSFDLSVYDIFGVLSAGGALILPQEQDLQNPAQWARLIDKHQVTLWNSVPAQMTMLTRYLSEGGKESIGSLRCVMMSGDWIPLNLPTAIYQHAPDAYQFSLGGATEAAIWSNIWPIEPSKTYHNSIPYGTPLANQQFRILDLRGEPCPDWVAGELWIGGRGVAQGYWQDEEKARHHFITDSQGQRWYRTGDRGRYTINGVIEFLGRCDNQVKIRGYRVETGEIEAVLERHNSVAQAAVVVKGDKHNQELHAFVEAATENSLERTEKLCQRYAIALQKVRSVASDIEATIDKQKVEKLVWFLDRVALLHMAGALVDVGALQVGKPTTLASVMENGSIAAENRQLTRRWLRALVQHQLIQQQGEYYQLNADVSEHEIKQCWQQCYDLMSALDDDQGLLTYLERSSQCLPELLQGKEDPLNLLFPDGKLDVATKTYQNNLISKMMNRLLLAAAEQKAAQVNHEEGRCLRVLEIGAGVGGTSNVLIPKLAGWKVEYTFTDVSPFFLNEAKLRYQQFDFVRYRLFDFNRTPVEQGLDCGQFDMIVSSNVLHNAVIARQGLEHLRQLLAPDGWLLVIEATRDNYQLMTSMEFKHGLSDFADERLELDSPFMPQKNWLNAMIDVGAETLWAYPPAEDALYQLGQSFILAQFNLNRKPCSSTELLALLKQQLPAYMVPARLTVLDRLPVTANGKVDRKGMPDLPERSGNEPVAESNSSDELEQTLLTLCRELLGHNNIGLDDDFFASGGDSLLITQWVSRIRQELGEDNVPWEGSLRQVLQQPTVRALAAFLRTQSVQDKRASNNHACLTLLKEGHGDPVVILHEGSGTVLPCLPLTEKLSGPVYALSVVDTEAFLQIPSEQLISQLARHYLRDIQSLPGHCHLFGYCMGGLLAFEMARQAMENQTPVASVTIASSYQIPYLIDDPLMIDMAIIWGLSVECPWPLPQEQLETVYEALLAEKPEVIDRHSVAEYARARGMDAFADAYMAVVDISEDQRLQQLVSAIRKNEIAEKELIRMCSVFRHSIRGVCRYQPDYFAGDLTFACQNSDTYLLPALQQDMKEFWQQYCLGNVNYLSLNGDHFDCIKSDNVMPLVNHLEQSKAQVS</sequence>
<keyword evidence="4" id="KW-0597">Phosphoprotein</keyword>
<dbReference type="InterPro" id="IPR036736">
    <property type="entry name" value="ACP-like_sf"/>
</dbReference>
<evidence type="ECO:0000259" key="11">
    <source>
        <dbReference type="PROSITE" id="PS50075"/>
    </source>
</evidence>
<dbReference type="CDD" id="cd02440">
    <property type="entry name" value="AdoMet_MTases"/>
    <property type="match status" value="1"/>
</dbReference>
<dbReference type="PANTHER" id="PTHR45527:SF10">
    <property type="entry name" value="PYOCHELIN SYNTHASE PCHF"/>
    <property type="match status" value="1"/>
</dbReference>
<evidence type="ECO:0000256" key="7">
    <source>
        <dbReference type="ARBA" id="ARBA00052643"/>
    </source>
</evidence>
<evidence type="ECO:0000256" key="8">
    <source>
        <dbReference type="ARBA" id="ARBA00066651"/>
    </source>
</evidence>
<dbReference type="RefSeq" id="WP_051769173.1">
    <property type="nucleotide sequence ID" value="NZ_CAWLUD010000006.1"/>
</dbReference>
<dbReference type="FunFam" id="3.40.50.12780:FF:000012">
    <property type="entry name" value="Non-ribosomal peptide synthetase"/>
    <property type="match status" value="1"/>
</dbReference>
<dbReference type="SUPFAM" id="SSF56801">
    <property type="entry name" value="Acetyl-CoA synthetase-like"/>
    <property type="match status" value="1"/>
</dbReference>
<dbReference type="PROSITE" id="PS00012">
    <property type="entry name" value="PHOSPHOPANTETHEINE"/>
    <property type="match status" value="1"/>
</dbReference>
<organism evidence="12 13">
    <name type="scientific">Photorhabdus temperata subsp. temperata Meg1</name>
    <dbReference type="NCBI Taxonomy" id="1393735"/>
    <lineage>
        <taxon>Bacteria</taxon>
        <taxon>Pseudomonadati</taxon>
        <taxon>Pseudomonadota</taxon>
        <taxon>Gammaproteobacteria</taxon>
        <taxon>Enterobacterales</taxon>
        <taxon>Morganellaceae</taxon>
        <taxon>Photorhabdus</taxon>
    </lineage>
</organism>
<evidence type="ECO:0000313" key="12">
    <source>
        <dbReference type="EMBL" id="KER04582.1"/>
    </source>
</evidence>
<dbReference type="InterPro" id="IPR042099">
    <property type="entry name" value="ANL_N_sf"/>
</dbReference>
<accession>A0A081S0X9</accession>
<dbReference type="InterPro" id="IPR029058">
    <property type="entry name" value="AB_hydrolase_fold"/>
</dbReference>
<reference evidence="12 13" key="1">
    <citation type="submission" date="2014-03" db="EMBL/GenBank/DDBJ databases">
        <title>Draft Genome of Photorhabdus temperata Meg1.</title>
        <authorList>
            <person name="Hurst S.G.IV."/>
            <person name="Morris K."/>
            <person name="Thomas K."/>
            <person name="Tisa L.S."/>
        </authorList>
    </citation>
    <scope>NUCLEOTIDE SEQUENCE [LARGE SCALE GENOMIC DNA]</scope>
    <source>
        <strain evidence="12 13">Meg1</strain>
    </source>
</reference>
<evidence type="ECO:0000256" key="9">
    <source>
        <dbReference type="ARBA" id="ARBA00079103"/>
    </source>
</evidence>
<dbReference type="InterPro" id="IPR057737">
    <property type="entry name" value="Condensation_MtbB-like"/>
</dbReference>
<dbReference type="InterPro" id="IPR023213">
    <property type="entry name" value="CAT-like_dom_sf"/>
</dbReference>
<evidence type="ECO:0000256" key="2">
    <source>
        <dbReference type="ARBA" id="ARBA00004924"/>
    </source>
</evidence>
<dbReference type="InterPro" id="IPR020845">
    <property type="entry name" value="AMP-binding_CS"/>
</dbReference>
<dbReference type="PATRIC" id="fig|1393735.3.peg.717"/>
<comment type="caution">
    <text evidence="12">The sequence shown here is derived from an EMBL/GenBank/DDBJ whole genome shotgun (WGS) entry which is preliminary data.</text>
</comment>
<dbReference type="Gene3D" id="1.10.1200.10">
    <property type="entry name" value="ACP-like"/>
    <property type="match status" value="1"/>
</dbReference>
<evidence type="ECO:0000256" key="4">
    <source>
        <dbReference type="ARBA" id="ARBA00022553"/>
    </source>
</evidence>
<feature type="region of interest" description="Disordered" evidence="10">
    <location>
        <begin position="1408"/>
        <end position="1433"/>
    </location>
</feature>
<comment type="catalytic activity">
    <reaction evidence="7">
        <text>holo-[peptidyl-carrier protein] + L-cysteine + ATP = L-cysteinyl-[peptidyl-carrier protein] + AMP + diphosphate</text>
        <dbReference type="Rhea" id="RHEA:61680"/>
        <dbReference type="Rhea" id="RHEA-COMP:11480"/>
        <dbReference type="Rhea" id="RHEA-COMP:15906"/>
        <dbReference type="ChEBI" id="CHEBI:30616"/>
        <dbReference type="ChEBI" id="CHEBI:33019"/>
        <dbReference type="ChEBI" id="CHEBI:35235"/>
        <dbReference type="ChEBI" id="CHEBI:64479"/>
        <dbReference type="ChEBI" id="CHEBI:144926"/>
        <dbReference type="ChEBI" id="CHEBI:456215"/>
        <dbReference type="EC" id="6.2.1.69"/>
    </reaction>
    <physiologicalReaction direction="left-to-right" evidence="7">
        <dbReference type="Rhea" id="RHEA:61681"/>
    </physiologicalReaction>
</comment>
<dbReference type="Gene3D" id="3.40.50.12780">
    <property type="entry name" value="N-terminal domain of ligase-like"/>
    <property type="match status" value="1"/>
</dbReference>
<dbReference type="InterPro" id="IPR000873">
    <property type="entry name" value="AMP-dep_synth/lig_dom"/>
</dbReference>
<gene>
    <name evidence="12" type="ORF">MEG1DRAFT_00705</name>
</gene>
<dbReference type="InterPro" id="IPR041464">
    <property type="entry name" value="TubC_N"/>
</dbReference>
<dbReference type="Proteomes" id="UP000028002">
    <property type="component" value="Unassembled WGS sequence"/>
</dbReference>
<dbReference type="Gene3D" id="3.30.300.30">
    <property type="match status" value="2"/>
</dbReference>
<dbReference type="EMBL" id="JGVH01000006">
    <property type="protein sequence ID" value="KER04582.1"/>
    <property type="molecule type" value="Genomic_DNA"/>
</dbReference>
<evidence type="ECO:0000256" key="6">
    <source>
        <dbReference type="ARBA" id="ARBA00022737"/>
    </source>
</evidence>
<dbReference type="GO" id="GO:0043041">
    <property type="term" value="P:amino acid activation for nonribosomal peptide biosynthetic process"/>
    <property type="evidence" value="ECO:0007669"/>
    <property type="project" value="TreeGrafter"/>
</dbReference>
<dbReference type="CDD" id="cd19535">
    <property type="entry name" value="Cyc_NRPS"/>
    <property type="match status" value="1"/>
</dbReference>
<feature type="domain" description="Carrier" evidence="11">
    <location>
        <begin position="1430"/>
        <end position="1510"/>
    </location>
</feature>
<dbReference type="InterPro" id="IPR029063">
    <property type="entry name" value="SAM-dependent_MTases_sf"/>
</dbReference>
<dbReference type="Gene3D" id="3.30.559.30">
    <property type="entry name" value="Nonribosomal peptide synthetase, condensation domain"/>
    <property type="match status" value="1"/>
</dbReference>
<dbReference type="Gene3D" id="3.30.559.10">
    <property type="entry name" value="Chloramphenicol acetyltransferase-like domain"/>
    <property type="match status" value="1"/>
</dbReference>
<dbReference type="FunFam" id="3.30.559.10:FF:000023">
    <property type="entry name" value="Non-ribosomal peptide synthetase"/>
    <property type="match status" value="1"/>
</dbReference>
<dbReference type="CDD" id="cd12114">
    <property type="entry name" value="A_NRPS_TlmIV_like"/>
    <property type="match status" value="1"/>
</dbReference>
<evidence type="ECO:0000313" key="13">
    <source>
        <dbReference type="Proteomes" id="UP000028002"/>
    </source>
</evidence>
<feature type="compositionally biased region" description="Basic and acidic residues" evidence="10">
    <location>
        <begin position="1408"/>
        <end position="1422"/>
    </location>
</feature>
<dbReference type="PROSITE" id="PS00455">
    <property type="entry name" value="AMP_BINDING"/>
    <property type="match status" value="1"/>
</dbReference>
<dbReference type="GO" id="GO:0005737">
    <property type="term" value="C:cytoplasm"/>
    <property type="evidence" value="ECO:0007669"/>
    <property type="project" value="TreeGrafter"/>
</dbReference>
<protein>
    <recommendedName>
        <fullName evidence="9">L-cysteine--[L-cysteinyl-carrier protein] ligase</fullName>
        <ecNumber evidence="8">6.2.1.69</ecNumber>
    </recommendedName>
    <alternativeName>
        <fullName evidence="9">L-cysteine--[L-cysteinyl-carrier protein] ligase</fullName>
    </alternativeName>
</protein>
<dbReference type="GO" id="GO:0072330">
    <property type="term" value="P:monocarboxylic acid biosynthetic process"/>
    <property type="evidence" value="ECO:0007669"/>
    <property type="project" value="UniProtKB-ARBA"/>
</dbReference>
<dbReference type="Pfam" id="PF00501">
    <property type="entry name" value="AMP-binding"/>
    <property type="match status" value="1"/>
</dbReference>
<evidence type="ECO:0000256" key="5">
    <source>
        <dbReference type="ARBA" id="ARBA00022598"/>
    </source>
</evidence>
<dbReference type="FunFam" id="3.30.559.30:FF:000006">
    <property type="entry name" value="Yersiniabactin polyketide/non-ribosomal peptide synthetase"/>
    <property type="match status" value="1"/>
</dbReference>
<evidence type="ECO:0000256" key="1">
    <source>
        <dbReference type="ARBA" id="ARBA00001957"/>
    </source>
</evidence>
<comment type="cofactor">
    <cofactor evidence="1">
        <name>pantetheine 4'-phosphate</name>
        <dbReference type="ChEBI" id="CHEBI:47942"/>
    </cofactor>
</comment>
<dbReference type="Gene3D" id="3.40.50.1820">
    <property type="entry name" value="alpha/beta hydrolase"/>
    <property type="match status" value="1"/>
</dbReference>
<dbReference type="PROSITE" id="PS50075">
    <property type="entry name" value="CARRIER"/>
    <property type="match status" value="1"/>
</dbReference>
<dbReference type="InterPro" id="IPR006162">
    <property type="entry name" value="Ppantetheine_attach_site"/>
</dbReference>
<dbReference type="FunFam" id="1.10.1200.10:FF:000016">
    <property type="entry name" value="Non-ribosomal peptide synthase"/>
    <property type="match status" value="1"/>
</dbReference>
<dbReference type="InterPro" id="IPR044894">
    <property type="entry name" value="TubC_N_sf"/>
</dbReference>
<dbReference type="Pfam" id="PF00550">
    <property type="entry name" value="PP-binding"/>
    <property type="match status" value="1"/>
</dbReference>
<dbReference type="InterPro" id="IPR013217">
    <property type="entry name" value="Methyltransf_12"/>
</dbReference>
<dbReference type="NCBIfam" id="TIGR01733">
    <property type="entry name" value="AA-adenyl-dom"/>
    <property type="match status" value="1"/>
</dbReference>